<dbReference type="GO" id="GO:0008270">
    <property type="term" value="F:zinc ion binding"/>
    <property type="evidence" value="ECO:0007669"/>
    <property type="project" value="UniProtKB-UniRule"/>
</dbReference>
<comment type="cofactor">
    <cofactor evidence="8">
        <name>Zn(2+)</name>
        <dbReference type="ChEBI" id="CHEBI:29105"/>
    </cofactor>
    <text evidence="8">Binds 1 zinc ion per subunit.</text>
</comment>
<feature type="active site" evidence="8">
    <location>
        <position position="129"/>
    </location>
</feature>
<keyword evidence="2 8" id="KW-0479">Metal-binding</keyword>
<protein>
    <recommendedName>
        <fullName evidence="8">Putative beta-barrel assembly-enhancing protease</fullName>
        <ecNumber evidence="8">3.4.-.-</ecNumber>
    </recommendedName>
</protein>
<comment type="similarity">
    <text evidence="8">Belongs to the peptidase M48 family. BepA subfamily.</text>
</comment>
<proteinExistence type="inferred from homology"/>
<keyword evidence="11" id="KW-1185">Reference proteome</keyword>
<dbReference type="STRING" id="631362.Thi970DRAFT_02255"/>
<reference evidence="10 11" key="2">
    <citation type="submission" date="2011-11" db="EMBL/GenBank/DDBJ databases">
        <authorList>
            <consortium name="US DOE Joint Genome Institute"/>
            <person name="Lucas S."/>
            <person name="Han J."/>
            <person name="Lapidus A."/>
            <person name="Cheng J.-F."/>
            <person name="Goodwin L."/>
            <person name="Pitluck S."/>
            <person name="Peters L."/>
            <person name="Ovchinnikova G."/>
            <person name="Zhang X."/>
            <person name="Detter J.C."/>
            <person name="Han C."/>
            <person name="Tapia R."/>
            <person name="Land M."/>
            <person name="Hauser L."/>
            <person name="Kyrpides N."/>
            <person name="Ivanova N."/>
            <person name="Pagani I."/>
            <person name="Vogl K."/>
            <person name="Liu Z."/>
            <person name="Overmann J."/>
            <person name="Frigaard N.-U."/>
            <person name="Bryant D."/>
            <person name="Woyke T."/>
        </authorList>
    </citation>
    <scope>NUCLEOTIDE SEQUENCE [LARGE SCALE GENOMIC DNA]</scope>
    <source>
        <strain evidence="10 11">970</strain>
    </source>
</reference>
<dbReference type="Pfam" id="PF01435">
    <property type="entry name" value="Peptidase_M48"/>
    <property type="match status" value="1"/>
</dbReference>
<dbReference type="EC" id="3.4.-.-" evidence="8"/>
<evidence type="ECO:0000256" key="5">
    <source>
        <dbReference type="ARBA" id="ARBA00022801"/>
    </source>
</evidence>
<keyword evidence="3 8" id="KW-0732">Signal</keyword>
<evidence type="ECO:0000256" key="3">
    <source>
        <dbReference type="ARBA" id="ARBA00022729"/>
    </source>
</evidence>
<keyword evidence="6 8" id="KW-0862">Zinc</keyword>
<comment type="subcellular location">
    <subcellularLocation>
        <location evidence="8">Periplasm</location>
    </subcellularLocation>
</comment>
<keyword evidence="1 8" id="KW-0645">Protease</keyword>
<dbReference type="HAMAP" id="MF_00997">
    <property type="entry name" value="Protease_BepA"/>
    <property type="match status" value="1"/>
</dbReference>
<dbReference type="OrthoDB" id="9810445at2"/>
<evidence type="ECO:0000313" key="11">
    <source>
        <dbReference type="Proteomes" id="UP000002964"/>
    </source>
</evidence>
<dbReference type="PANTHER" id="PTHR22726:SF1">
    <property type="entry name" value="METALLOENDOPEPTIDASE OMA1, MITOCHONDRIAL"/>
    <property type="match status" value="1"/>
</dbReference>
<dbReference type="InterPro" id="IPR011990">
    <property type="entry name" value="TPR-like_helical_dom_sf"/>
</dbReference>
<dbReference type="GO" id="GO:0051603">
    <property type="term" value="P:proteolysis involved in protein catabolic process"/>
    <property type="evidence" value="ECO:0007669"/>
    <property type="project" value="TreeGrafter"/>
</dbReference>
<dbReference type="GO" id="GO:0016020">
    <property type="term" value="C:membrane"/>
    <property type="evidence" value="ECO:0007669"/>
    <property type="project" value="InterPro"/>
</dbReference>
<evidence type="ECO:0000256" key="6">
    <source>
        <dbReference type="ARBA" id="ARBA00022833"/>
    </source>
</evidence>
<dbReference type="InterPro" id="IPR051156">
    <property type="entry name" value="Mito/Outer_Membr_Metalloprot"/>
</dbReference>
<organism evidence="10 11">
    <name type="scientific">Thiorhodovibrio frisius</name>
    <dbReference type="NCBI Taxonomy" id="631362"/>
    <lineage>
        <taxon>Bacteria</taxon>
        <taxon>Pseudomonadati</taxon>
        <taxon>Pseudomonadota</taxon>
        <taxon>Gammaproteobacteria</taxon>
        <taxon>Chromatiales</taxon>
        <taxon>Chromatiaceae</taxon>
        <taxon>Thiorhodovibrio</taxon>
    </lineage>
</organism>
<dbReference type="GO" id="GO:0004222">
    <property type="term" value="F:metalloendopeptidase activity"/>
    <property type="evidence" value="ECO:0007669"/>
    <property type="project" value="InterPro"/>
</dbReference>
<dbReference type="Pfam" id="PF14559">
    <property type="entry name" value="TPR_19"/>
    <property type="match status" value="1"/>
</dbReference>
<dbReference type="eggNOG" id="COG4783">
    <property type="taxonomic scope" value="Bacteria"/>
</dbReference>
<feature type="active site" description="Proton donor" evidence="8">
    <location>
        <position position="198"/>
    </location>
</feature>
<dbReference type="HOGENOM" id="CLU_030556_1_1_6"/>
<name>H8YZ87_9GAMM</name>
<evidence type="ECO:0000259" key="9">
    <source>
        <dbReference type="Pfam" id="PF01435"/>
    </source>
</evidence>
<sequence>MRVFWLTLTLLIMIVANPLAADPYRLPDFGSSADTVLSLADQRSLARAFMKSVRKALPVIEDPVLDDYIQSLGRDLAQQSGAVAGYRFFLINQPSVNAFAGPSGQIGVFAGLVLAAETESELAAVVAHEIAHVSQKHLMRSFESQKRMAVPATALLIAAALLGAQVDSQAGMAAMAGVQAIAIQNQINFTRDNEQEADRIGIDILAEAGFNPFAMPGFFESLGRSSRYYDNSAPEFLRTHPVTTSRIADALARAEQYGLRQRPDSLEFHLARANLRQRSYTGAQRAVEHFESTLASGRYRNALAERYGYALALLRAGRFELAREQAASLLKARPSQVEFIVLDASIDIEGGQPGRAIRNLKSAYGLRGDNWPIAQTYAEALLKTGQVKAALSMLEAFHRRRPSVTQIFGLLADAAGRSGAKAKTYGYRAEELYYQGDLEPAIRQLERAVRISGVDYHLASKLQARLDEMRVEESSENKKWSRGDD</sequence>
<reference evidence="11" key="1">
    <citation type="submission" date="2011-06" db="EMBL/GenBank/DDBJ databases">
        <authorList>
            <consortium name="US DOE Joint Genome Institute (JGI-PGF)"/>
            <person name="Lucas S."/>
            <person name="Han J."/>
            <person name="Lapidus A."/>
            <person name="Cheng J.-F."/>
            <person name="Goodwin L."/>
            <person name="Pitluck S."/>
            <person name="Peters L."/>
            <person name="Land M.L."/>
            <person name="Hauser L."/>
            <person name="Vogl K."/>
            <person name="Liu Z."/>
            <person name="Overmann J."/>
            <person name="Frigaard N.-U."/>
            <person name="Bryant D.A."/>
            <person name="Woyke T.J."/>
        </authorList>
    </citation>
    <scope>NUCLEOTIDE SEQUENCE [LARGE SCALE GENOMIC DNA]</scope>
    <source>
        <strain evidence="11">970</strain>
    </source>
</reference>
<dbReference type="InterPro" id="IPR030873">
    <property type="entry name" value="Protease_BepA"/>
</dbReference>
<dbReference type="SUPFAM" id="SSF48452">
    <property type="entry name" value="TPR-like"/>
    <property type="match status" value="1"/>
</dbReference>
<feature type="domain" description="Peptidase M48" evidence="9">
    <location>
        <begin position="66"/>
        <end position="252"/>
    </location>
</feature>
<keyword evidence="5 8" id="KW-0378">Hydrolase</keyword>
<dbReference type="Gene3D" id="1.25.40.10">
    <property type="entry name" value="Tetratricopeptide repeat domain"/>
    <property type="match status" value="1"/>
</dbReference>
<keyword evidence="7 8" id="KW-0482">Metalloprotease</keyword>
<dbReference type="PANTHER" id="PTHR22726">
    <property type="entry name" value="METALLOENDOPEPTIDASE OMA1"/>
    <property type="match status" value="1"/>
</dbReference>
<feature type="binding site" evidence="8">
    <location>
        <position position="194"/>
    </location>
    <ligand>
        <name>Zn(2+)</name>
        <dbReference type="ChEBI" id="CHEBI:29105"/>
        <note>catalytic</note>
    </ligand>
</feature>
<dbReference type="Proteomes" id="UP000002964">
    <property type="component" value="Unassembled WGS sequence"/>
</dbReference>
<dbReference type="RefSeq" id="WP_009148598.1">
    <property type="nucleotide sequence ID" value="NZ_CP121471.1"/>
</dbReference>
<evidence type="ECO:0000313" key="10">
    <source>
        <dbReference type="EMBL" id="EIC22014.1"/>
    </source>
</evidence>
<accession>H8YZ87</accession>
<evidence type="ECO:0000256" key="8">
    <source>
        <dbReference type="HAMAP-Rule" id="MF_00997"/>
    </source>
</evidence>
<feature type="binding site" evidence="8">
    <location>
        <position position="128"/>
    </location>
    <ligand>
        <name>Zn(2+)</name>
        <dbReference type="ChEBI" id="CHEBI:29105"/>
        <note>catalytic</note>
    </ligand>
</feature>
<evidence type="ECO:0000256" key="1">
    <source>
        <dbReference type="ARBA" id="ARBA00022670"/>
    </source>
</evidence>
<gene>
    <name evidence="10" type="ORF">Thi970DRAFT_02255</name>
</gene>
<evidence type="ECO:0000256" key="4">
    <source>
        <dbReference type="ARBA" id="ARBA00022764"/>
    </source>
</evidence>
<dbReference type="AlphaFoldDB" id="H8YZ87"/>
<dbReference type="Gene3D" id="3.30.2010.10">
    <property type="entry name" value="Metalloproteases ('zincins'), catalytic domain"/>
    <property type="match status" value="1"/>
</dbReference>
<dbReference type="GO" id="GO:0042597">
    <property type="term" value="C:periplasmic space"/>
    <property type="evidence" value="ECO:0007669"/>
    <property type="project" value="UniProtKB-SubCell"/>
</dbReference>
<dbReference type="InterPro" id="IPR001915">
    <property type="entry name" value="Peptidase_M48"/>
</dbReference>
<keyword evidence="4 8" id="KW-0574">Periplasm</keyword>
<evidence type="ECO:0000256" key="2">
    <source>
        <dbReference type="ARBA" id="ARBA00022723"/>
    </source>
</evidence>
<feature type="binding site" evidence="8">
    <location>
        <position position="132"/>
    </location>
    <ligand>
        <name>Zn(2+)</name>
        <dbReference type="ChEBI" id="CHEBI:29105"/>
        <note>catalytic</note>
    </ligand>
</feature>
<comment type="function">
    <text evidence="8">Functions as both a chaperone and a metalloprotease. Maintains the integrity of the outer membrane by promoting either the assembly or the elimination of outer membrane proteins, depending on their folding state.</text>
</comment>
<dbReference type="EMBL" id="JH603169">
    <property type="protein sequence ID" value="EIC22014.1"/>
    <property type="molecule type" value="Genomic_DNA"/>
</dbReference>
<evidence type="ECO:0000256" key="7">
    <source>
        <dbReference type="ARBA" id="ARBA00023049"/>
    </source>
</evidence>